<feature type="compositionally biased region" description="Polar residues" evidence="3">
    <location>
        <begin position="741"/>
        <end position="756"/>
    </location>
</feature>
<dbReference type="InterPro" id="IPR014721">
    <property type="entry name" value="Ribsml_uS5_D2-typ_fold_subgr"/>
</dbReference>
<evidence type="ECO:0000259" key="4">
    <source>
        <dbReference type="SMART" id="SM01340"/>
    </source>
</evidence>
<evidence type="ECO:0000313" key="6">
    <source>
        <dbReference type="Proteomes" id="UP000215305"/>
    </source>
</evidence>
<feature type="compositionally biased region" description="Low complexity" evidence="3">
    <location>
        <begin position="539"/>
        <end position="551"/>
    </location>
</feature>
<dbReference type="GO" id="GO:0016887">
    <property type="term" value="F:ATP hydrolysis activity"/>
    <property type="evidence" value="ECO:0007669"/>
    <property type="project" value="InterPro"/>
</dbReference>
<dbReference type="Pfam" id="PF01119">
    <property type="entry name" value="DNA_mis_repair"/>
    <property type="match status" value="1"/>
</dbReference>
<dbReference type="FunFam" id="3.30.230.10:FF:000128">
    <property type="entry name" value="DNA mismatch repair protein, putative"/>
    <property type="match status" value="1"/>
</dbReference>
<evidence type="ECO:0000256" key="2">
    <source>
        <dbReference type="ARBA" id="ARBA00022763"/>
    </source>
</evidence>
<dbReference type="FunFam" id="3.30.565.10:FF:000017">
    <property type="entry name" value="PMS1 homolog 1, mismatch repair system component"/>
    <property type="match status" value="1"/>
</dbReference>
<dbReference type="InterPro" id="IPR020568">
    <property type="entry name" value="Ribosomal_Su5_D2-typ_SF"/>
</dbReference>
<organism evidence="5 6">
    <name type="scientific">Aspergillus thermomutatus</name>
    <name type="common">Neosartorya pseudofischeri</name>
    <dbReference type="NCBI Taxonomy" id="41047"/>
    <lineage>
        <taxon>Eukaryota</taxon>
        <taxon>Fungi</taxon>
        <taxon>Dikarya</taxon>
        <taxon>Ascomycota</taxon>
        <taxon>Pezizomycotina</taxon>
        <taxon>Eurotiomycetes</taxon>
        <taxon>Eurotiomycetidae</taxon>
        <taxon>Eurotiales</taxon>
        <taxon>Aspergillaceae</taxon>
        <taxon>Aspergillus</taxon>
        <taxon>Aspergillus subgen. Fumigati</taxon>
    </lineage>
</organism>
<dbReference type="InterPro" id="IPR038973">
    <property type="entry name" value="MutL/Mlh/Pms-like"/>
</dbReference>
<sequence length="904" mass="99041">MPIAALPQTTVRAIGSTSVISDPGSIVKELLENSLDAHATAVFIEISQNTVDVIQVKDNGHGIPPEDHPFVCRRAFTSKIKTVEDLSKLGGKSLGFRGEVLASAAEVCGGVTVTTRVEADPVGTCIKYGRNGELIRYVTRKDASGVLTYWSTQRASHPVGTTVRVTDLFKQIPVRRQTVLKSTAKTIANIKKIIQSYAIAQPTIRLSLKVLKATSERANWVYAPGKHAALMDAARKVTGTEVTSACIIKQWPCGNESDEGSGSVNDSSFQLIALLANPESDFSKVNNARQFFSVDGRPLSASRGIGQEISKLYKSYLRAAASGSGRFSNISDPFLCLQIRCKESCYDVNIEPAKDDVLFENRQNVLSLAEDLFRDVYGKNPDGAEERKSASKGKERVVNNDAFELLLARKDSTECSIETVTEGNDPPSFVTASSLFHMRSSQKNGRHEQRLFGDGSPSASGHTRTRDLEGLNPWSVTRLYAPSGASSHRTPSRGPIGSARLPPEAQELEYRSSTDTSPLGLASSASASASTPHSDRLSRSPIESRSSASVSDVTQTSPITPLTGSSVRLRASRQRDRERYGNGALDTWFLKTTQASLRQEPVEQRPENEDDETPLSQLAQHRFAQRESPPVTSDTTTPRSISHVASRSPGPSEQVTSTVESSVISRSGASEPAPRRLDQWSANLHRLANADHNPDLEKALDFEKRKREAITKLREKRKNALAGNSPHMSRYLAAKAALNPEVNNSTAKSESSVSETDNPRSRLNPHDPRSYLMRNKGSHDHRRLASDPAKVRRIQTNKLPFEKIAEGCELHDLCLVQPAAIPLISKPFRDLYEYDLYIREEDSFAGFTAADLQFLSLWEGQLSSLIKRNFRTTQGSDNPSIQINLSDLHQHLGDLDMGRSSASA</sequence>
<dbReference type="GO" id="GO:0005524">
    <property type="term" value="F:ATP binding"/>
    <property type="evidence" value="ECO:0007669"/>
    <property type="project" value="InterPro"/>
</dbReference>
<dbReference type="RefSeq" id="XP_026611059.1">
    <property type="nucleotide sequence ID" value="XM_026757608.1"/>
</dbReference>
<dbReference type="InterPro" id="IPR013507">
    <property type="entry name" value="DNA_mismatch_S5_2-like"/>
</dbReference>
<feature type="region of interest" description="Disordered" evidence="3">
    <location>
        <begin position="621"/>
        <end position="674"/>
    </location>
</feature>
<evidence type="ECO:0000313" key="5">
    <source>
        <dbReference type="EMBL" id="RHZ46224.1"/>
    </source>
</evidence>
<dbReference type="GO" id="GO:0061982">
    <property type="term" value="P:meiosis I cell cycle process"/>
    <property type="evidence" value="ECO:0007669"/>
    <property type="project" value="UniProtKB-ARBA"/>
</dbReference>
<dbReference type="GO" id="GO:0006298">
    <property type="term" value="P:mismatch repair"/>
    <property type="evidence" value="ECO:0007669"/>
    <property type="project" value="InterPro"/>
</dbReference>
<dbReference type="SUPFAM" id="SSF55874">
    <property type="entry name" value="ATPase domain of HSP90 chaperone/DNA topoisomerase II/histidine kinase"/>
    <property type="match status" value="1"/>
</dbReference>
<dbReference type="SMART" id="SM01340">
    <property type="entry name" value="DNA_mis_repair"/>
    <property type="match status" value="1"/>
</dbReference>
<dbReference type="PANTHER" id="PTHR10073">
    <property type="entry name" value="DNA MISMATCH REPAIR PROTEIN MLH, PMS, MUTL"/>
    <property type="match status" value="1"/>
</dbReference>
<dbReference type="AlphaFoldDB" id="A0A397G8K5"/>
<dbReference type="InterPro" id="IPR002099">
    <property type="entry name" value="MutL/Mlh/PMS"/>
</dbReference>
<evidence type="ECO:0000256" key="3">
    <source>
        <dbReference type="SAM" id="MobiDB-lite"/>
    </source>
</evidence>
<comment type="caution">
    <text evidence="5">The sequence shown here is derived from an EMBL/GenBank/DDBJ whole genome shotgun (WGS) entry which is preliminary data.</text>
</comment>
<feature type="region of interest" description="Disordered" evidence="3">
    <location>
        <begin position="740"/>
        <end position="788"/>
    </location>
</feature>
<dbReference type="STRING" id="41047.A0A397G8K5"/>
<proteinExistence type="inferred from homology"/>
<dbReference type="Gene3D" id="3.30.565.10">
    <property type="entry name" value="Histidine kinase-like ATPase, C-terminal domain"/>
    <property type="match status" value="1"/>
</dbReference>
<dbReference type="GeneID" id="38125963"/>
<accession>A0A397G8K5</accession>
<keyword evidence="6" id="KW-1185">Reference proteome</keyword>
<dbReference type="GO" id="GO:0030983">
    <property type="term" value="F:mismatched DNA binding"/>
    <property type="evidence" value="ECO:0007669"/>
    <property type="project" value="InterPro"/>
</dbReference>
<feature type="region of interest" description="Disordered" evidence="3">
    <location>
        <begin position="440"/>
        <end position="470"/>
    </location>
</feature>
<keyword evidence="2" id="KW-0227">DNA damage</keyword>
<feature type="compositionally biased region" description="Basic and acidic residues" evidence="3">
    <location>
        <begin position="757"/>
        <end position="769"/>
    </location>
</feature>
<reference evidence="5" key="1">
    <citation type="submission" date="2018-08" db="EMBL/GenBank/DDBJ databases">
        <title>Draft genome sequence of azole-resistant Aspergillus thermomutatus (Neosartorya pseudofischeri) strain HMR AF 39, isolated from a human nasal aspirate.</title>
        <authorList>
            <person name="Parent-Michaud M."/>
            <person name="Dufresne P.J."/>
            <person name="Fournier E."/>
            <person name="Martineau C."/>
            <person name="Moreira S."/>
            <person name="Perkins V."/>
            <person name="De Repentigny L."/>
            <person name="Dufresne S.F."/>
        </authorList>
    </citation>
    <scope>NUCLEOTIDE SEQUENCE [LARGE SCALE GENOMIC DNA]</scope>
    <source>
        <strain evidence="5">HMR AF 39</strain>
    </source>
</reference>
<dbReference type="NCBIfam" id="TIGR00585">
    <property type="entry name" value="mutl"/>
    <property type="match status" value="1"/>
</dbReference>
<feature type="region of interest" description="Disordered" evidence="3">
    <location>
        <begin position="481"/>
        <end position="500"/>
    </location>
</feature>
<dbReference type="SUPFAM" id="SSF54211">
    <property type="entry name" value="Ribosomal protein S5 domain 2-like"/>
    <property type="match status" value="1"/>
</dbReference>
<dbReference type="VEuPathDB" id="FungiDB:CDV56_103989"/>
<gene>
    <name evidence="5" type="ORF">CDV56_103989</name>
</gene>
<feature type="region of interest" description="Disordered" evidence="3">
    <location>
        <begin position="506"/>
        <end position="580"/>
    </location>
</feature>
<dbReference type="Gene3D" id="3.30.230.10">
    <property type="match status" value="1"/>
</dbReference>
<dbReference type="GO" id="GO:0032389">
    <property type="term" value="C:MutLalpha complex"/>
    <property type="evidence" value="ECO:0007669"/>
    <property type="project" value="TreeGrafter"/>
</dbReference>
<dbReference type="EMBL" id="NKHU02000258">
    <property type="protein sequence ID" value="RHZ46224.1"/>
    <property type="molecule type" value="Genomic_DNA"/>
</dbReference>
<dbReference type="InterPro" id="IPR036890">
    <property type="entry name" value="HATPase_C_sf"/>
</dbReference>
<protein>
    <recommendedName>
        <fullName evidence="4">DNA mismatch repair protein S5 domain-containing protein</fullName>
    </recommendedName>
</protein>
<comment type="similarity">
    <text evidence="1">Belongs to the DNA mismatch repair MutL/HexB family.</text>
</comment>
<feature type="compositionally biased region" description="Polar residues" evidence="3">
    <location>
        <begin position="552"/>
        <end position="566"/>
    </location>
</feature>
<evidence type="ECO:0000256" key="1">
    <source>
        <dbReference type="ARBA" id="ARBA00006082"/>
    </source>
</evidence>
<dbReference type="GO" id="GO:0140664">
    <property type="term" value="F:ATP-dependent DNA damage sensor activity"/>
    <property type="evidence" value="ECO:0007669"/>
    <property type="project" value="InterPro"/>
</dbReference>
<dbReference type="Proteomes" id="UP000215305">
    <property type="component" value="Unassembled WGS sequence"/>
</dbReference>
<dbReference type="Pfam" id="PF13589">
    <property type="entry name" value="HATPase_c_3"/>
    <property type="match status" value="1"/>
</dbReference>
<dbReference type="CDD" id="cd16926">
    <property type="entry name" value="HATPase_MutL-MLH-PMS-like"/>
    <property type="match status" value="1"/>
</dbReference>
<name>A0A397G8K5_ASPTH</name>
<dbReference type="OrthoDB" id="10263226at2759"/>
<feature type="compositionally biased region" description="Low complexity" evidence="3">
    <location>
        <begin position="652"/>
        <end position="667"/>
    </location>
</feature>
<feature type="compositionally biased region" description="Polar residues" evidence="3">
    <location>
        <begin position="630"/>
        <end position="651"/>
    </location>
</feature>
<dbReference type="PANTHER" id="PTHR10073:SF41">
    <property type="entry name" value="MISMATCH REPAIR PROTEIN, PUTATIVE (AFU_ORTHOLOGUE AFUA_8G05820)-RELATED"/>
    <property type="match status" value="1"/>
</dbReference>
<feature type="domain" description="DNA mismatch repair protein S5" evidence="4">
    <location>
        <begin position="234"/>
        <end position="378"/>
    </location>
</feature>